<dbReference type="Pfam" id="PF02132">
    <property type="entry name" value="RecR_ZnF"/>
    <property type="match status" value="1"/>
</dbReference>
<dbReference type="Pfam" id="PF21175">
    <property type="entry name" value="RecR_C"/>
    <property type="match status" value="1"/>
</dbReference>
<keyword evidence="2 7" id="KW-0227">DNA damage</keyword>
<dbReference type="InterPro" id="IPR015967">
    <property type="entry name" value="Rcmb_RecR_Znf"/>
</dbReference>
<dbReference type="SUPFAM" id="SSF111304">
    <property type="entry name" value="Recombination protein RecR"/>
    <property type="match status" value="1"/>
</dbReference>
<keyword evidence="6 7" id="KW-0234">DNA repair</keyword>
<dbReference type="CDD" id="cd01025">
    <property type="entry name" value="TOPRIM_recR"/>
    <property type="match status" value="1"/>
</dbReference>
<dbReference type="Pfam" id="PF13662">
    <property type="entry name" value="Toprim_4"/>
    <property type="match status" value="1"/>
</dbReference>
<dbReference type="NCBIfam" id="TIGR00615">
    <property type="entry name" value="recR"/>
    <property type="match status" value="1"/>
</dbReference>
<keyword evidence="3 7" id="KW-0863">Zinc-finger</keyword>
<dbReference type="SMART" id="SM00493">
    <property type="entry name" value="TOPRIM"/>
    <property type="match status" value="1"/>
</dbReference>
<dbReference type="Pfam" id="PF21176">
    <property type="entry name" value="RecR_HhH"/>
    <property type="match status" value="1"/>
</dbReference>
<dbReference type="InterPro" id="IPR000093">
    <property type="entry name" value="DNA_Rcmb_RecR"/>
</dbReference>
<evidence type="ECO:0000256" key="1">
    <source>
        <dbReference type="ARBA" id="ARBA00022723"/>
    </source>
</evidence>
<evidence type="ECO:0000256" key="6">
    <source>
        <dbReference type="ARBA" id="ARBA00023204"/>
    </source>
</evidence>
<keyword evidence="5 7" id="KW-0233">DNA recombination</keyword>
<comment type="similarity">
    <text evidence="7">Belongs to the RecR family.</text>
</comment>
<dbReference type="Gene3D" id="3.40.1360.10">
    <property type="match status" value="1"/>
</dbReference>
<dbReference type="InterPro" id="IPR034137">
    <property type="entry name" value="TOPRIM_RecR"/>
</dbReference>
<dbReference type="EMBL" id="QNBE01000069">
    <property type="protein sequence ID" value="RKX69717.1"/>
    <property type="molecule type" value="Genomic_DNA"/>
</dbReference>
<name>A0A660SG95_UNCW3</name>
<protein>
    <recommendedName>
        <fullName evidence="7">Recombination protein RecR</fullName>
    </recommendedName>
</protein>
<dbReference type="PROSITE" id="PS01300">
    <property type="entry name" value="RECR"/>
    <property type="match status" value="1"/>
</dbReference>
<evidence type="ECO:0000256" key="3">
    <source>
        <dbReference type="ARBA" id="ARBA00022771"/>
    </source>
</evidence>
<gene>
    <name evidence="7" type="primary">recR</name>
    <name evidence="9" type="ORF">DRP53_07315</name>
</gene>
<dbReference type="GO" id="GO:0006281">
    <property type="term" value="P:DNA repair"/>
    <property type="evidence" value="ECO:0007669"/>
    <property type="project" value="UniProtKB-UniRule"/>
</dbReference>
<evidence type="ECO:0000256" key="2">
    <source>
        <dbReference type="ARBA" id="ARBA00022763"/>
    </source>
</evidence>
<feature type="zinc finger region" description="C4-type" evidence="7">
    <location>
        <begin position="55"/>
        <end position="70"/>
    </location>
</feature>
<dbReference type="Proteomes" id="UP000268469">
    <property type="component" value="Unassembled WGS sequence"/>
</dbReference>
<organism evidence="9 10">
    <name type="scientific">candidate division WOR-3 bacterium</name>
    <dbReference type="NCBI Taxonomy" id="2052148"/>
    <lineage>
        <taxon>Bacteria</taxon>
        <taxon>Bacteria division WOR-3</taxon>
    </lineage>
</organism>
<evidence type="ECO:0000256" key="4">
    <source>
        <dbReference type="ARBA" id="ARBA00022833"/>
    </source>
</evidence>
<evidence type="ECO:0000313" key="9">
    <source>
        <dbReference type="EMBL" id="RKX69717.1"/>
    </source>
</evidence>
<evidence type="ECO:0000313" key="10">
    <source>
        <dbReference type="Proteomes" id="UP000268469"/>
    </source>
</evidence>
<sequence length="196" mass="21957">MEKSLERLIERLQILPGVGRKTAQRLAFFLLRIPEEEVRGLVEAILDAKTNLNLCEICFNYTKRQPCSICGDEDRDHSLICVVETPAEILPIERSGRYRGVYHVLHGVLSPMDGIGPEDLRIKELVKRLKDTSVNEVIIATNPTSEGEATAIYLARTLKPLGVKVTRLARGLPMGADLDLADDQTIWNAIEGRREL</sequence>
<dbReference type="InterPro" id="IPR006171">
    <property type="entry name" value="TOPRIM_dom"/>
</dbReference>
<dbReference type="PANTHER" id="PTHR30446:SF0">
    <property type="entry name" value="RECOMBINATION PROTEIN RECR"/>
    <property type="match status" value="1"/>
</dbReference>
<proteinExistence type="inferred from homology"/>
<accession>A0A660SG95</accession>
<dbReference type="PROSITE" id="PS50880">
    <property type="entry name" value="TOPRIM"/>
    <property type="match status" value="1"/>
</dbReference>
<dbReference type="HAMAP" id="MF_00017">
    <property type="entry name" value="RecR"/>
    <property type="match status" value="1"/>
</dbReference>
<dbReference type="Gene3D" id="3.30.60.80">
    <property type="match status" value="1"/>
</dbReference>
<dbReference type="Gene3D" id="6.10.250.240">
    <property type="match status" value="1"/>
</dbReference>
<reference evidence="9 10" key="1">
    <citation type="submission" date="2018-06" db="EMBL/GenBank/DDBJ databases">
        <title>Extensive metabolic versatility and redundancy in microbially diverse, dynamic hydrothermal sediments.</title>
        <authorList>
            <person name="Dombrowski N."/>
            <person name="Teske A."/>
            <person name="Baker B.J."/>
        </authorList>
    </citation>
    <scope>NUCLEOTIDE SEQUENCE [LARGE SCALE GENOMIC DNA]</scope>
    <source>
        <strain evidence="9">B36_G15</strain>
    </source>
</reference>
<dbReference type="Gene3D" id="1.10.8.420">
    <property type="entry name" value="RecR Domain 1"/>
    <property type="match status" value="1"/>
</dbReference>
<comment type="function">
    <text evidence="7">May play a role in DNA repair. It seems to be involved in an RecBC-independent recombinational process of DNA repair. It may act with RecF and RecO.</text>
</comment>
<dbReference type="GO" id="GO:0006310">
    <property type="term" value="P:DNA recombination"/>
    <property type="evidence" value="ECO:0007669"/>
    <property type="project" value="UniProtKB-UniRule"/>
</dbReference>
<dbReference type="InterPro" id="IPR023627">
    <property type="entry name" value="Rcmb_RecR"/>
</dbReference>
<dbReference type="GO" id="GO:0008270">
    <property type="term" value="F:zinc ion binding"/>
    <property type="evidence" value="ECO:0007669"/>
    <property type="project" value="UniProtKB-KW"/>
</dbReference>
<evidence type="ECO:0000259" key="8">
    <source>
        <dbReference type="PROSITE" id="PS50880"/>
    </source>
</evidence>
<evidence type="ECO:0000256" key="7">
    <source>
        <dbReference type="HAMAP-Rule" id="MF_00017"/>
    </source>
</evidence>
<dbReference type="PANTHER" id="PTHR30446">
    <property type="entry name" value="RECOMBINATION PROTEIN RECR"/>
    <property type="match status" value="1"/>
</dbReference>
<comment type="caution">
    <text evidence="9">The sequence shown here is derived from an EMBL/GenBank/DDBJ whole genome shotgun (WGS) entry which is preliminary data.</text>
</comment>
<keyword evidence="1 7" id="KW-0479">Metal-binding</keyword>
<feature type="domain" description="Toprim" evidence="8">
    <location>
        <begin position="78"/>
        <end position="173"/>
    </location>
</feature>
<dbReference type="AlphaFoldDB" id="A0A660SG95"/>
<dbReference type="GO" id="GO:0003677">
    <property type="term" value="F:DNA binding"/>
    <property type="evidence" value="ECO:0007669"/>
    <property type="project" value="UniProtKB-UniRule"/>
</dbReference>
<keyword evidence="4 7" id="KW-0862">Zinc</keyword>
<evidence type="ECO:0000256" key="5">
    <source>
        <dbReference type="ARBA" id="ARBA00023172"/>
    </source>
</evidence>